<evidence type="ECO:0000313" key="6">
    <source>
        <dbReference type="EMBL" id="UPL11822.1"/>
    </source>
</evidence>
<dbReference type="Pfam" id="PF01580">
    <property type="entry name" value="FtsK_SpoIIIE"/>
    <property type="match status" value="1"/>
</dbReference>
<dbReference type="PROSITE" id="PS50901">
    <property type="entry name" value="FTSK"/>
    <property type="match status" value="1"/>
</dbReference>
<dbReference type="SMART" id="SM00382">
    <property type="entry name" value="AAA"/>
    <property type="match status" value="2"/>
</dbReference>
<evidence type="ECO:0000256" key="4">
    <source>
        <dbReference type="SAM" id="Phobius"/>
    </source>
</evidence>
<dbReference type="InterPro" id="IPR003593">
    <property type="entry name" value="AAA+_ATPase"/>
</dbReference>
<dbReference type="InterPro" id="IPR002543">
    <property type="entry name" value="FtsK_dom"/>
</dbReference>
<dbReference type="InterPro" id="IPR050206">
    <property type="entry name" value="FtsK/SpoIIIE/SftA"/>
</dbReference>
<keyword evidence="6" id="KW-0132">Cell division</keyword>
<evidence type="ECO:0000259" key="5">
    <source>
        <dbReference type="PROSITE" id="PS50901"/>
    </source>
</evidence>
<name>A0ABY4IGC8_9MICO</name>
<evidence type="ECO:0000256" key="3">
    <source>
        <dbReference type="PROSITE-ProRule" id="PRU00289"/>
    </source>
</evidence>
<accession>A0ABY4IGC8</accession>
<keyword evidence="4" id="KW-1133">Transmembrane helix</keyword>
<dbReference type="EMBL" id="CP078076">
    <property type="protein sequence ID" value="UPL11822.1"/>
    <property type="molecule type" value="Genomic_DNA"/>
</dbReference>
<gene>
    <name evidence="6" type="ORF">KV394_12180</name>
</gene>
<dbReference type="InterPro" id="IPR027417">
    <property type="entry name" value="P-loop_NTPase"/>
</dbReference>
<dbReference type="Gene3D" id="3.40.50.300">
    <property type="entry name" value="P-loop containing nucleotide triphosphate hydrolases"/>
    <property type="match status" value="2"/>
</dbReference>
<organism evidence="6 7">
    <name type="scientific">Microbacterium sufflavum</name>
    <dbReference type="NCBI Taxonomy" id="2851649"/>
    <lineage>
        <taxon>Bacteria</taxon>
        <taxon>Bacillati</taxon>
        <taxon>Actinomycetota</taxon>
        <taxon>Actinomycetes</taxon>
        <taxon>Micrococcales</taxon>
        <taxon>Microbacteriaceae</taxon>
        <taxon>Microbacterium</taxon>
    </lineage>
</organism>
<keyword evidence="2 3" id="KW-0067">ATP-binding</keyword>
<reference evidence="6 7" key="1">
    <citation type="submission" date="2021-06" db="EMBL/GenBank/DDBJ databases">
        <title>Genome-based taxonomic framework of Microbacterium strains isolated from marine environment, the description of four new species and reclassification of four preexisting species.</title>
        <authorList>
            <person name="Lee S.D."/>
            <person name="Kim S.-M."/>
            <person name="Byeon Y.-S."/>
            <person name="Yang H.L."/>
            <person name="Kim I.S."/>
        </authorList>
    </citation>
    <scope>NUCLEOTIDE SEQUENCE [LARGE SCALE GENOMIC DNA]</scope>
    <source>
        <strain evidence="6 7">SSW1-51</strain>
    </source>
</reference>
<dbReference type="SUPFAM" id="SSF52540">
    <property type="entry name" value="P-loop containing nucleoside triphosphate hydrolases"/>
    <property type="match status" value="2"/>
</dbReference>
<dbReference type="GO" id="GO:0051301">
    <property type="term" value="P:cell division"/>
    <property type="evidence" value="ECO:0007669"/>
    <property type="project" value="UniProtKB-KW"/>
</dbReference>
<proteinExistence type="predicted"/>
<feature type="binding site" evidence="3">
    <location>
        <begin position="352"/>
        <end position="359"/>
    </location>
    <ligand>
        <name>ATP</name>
        <dbReference type="ChEBI" id="CHEBI:30616"/>
    </ligand>
</feature>
<keyword evidence="4" id="KW-0472">Membrane</keyword>
<dbReference type="PANTHER" id="PTHR22683:SF1">
    <property type="entry name" value="TYPE VII SECRETION SYSTEM PROTEIN ESSC"/>
    <property type="match status" value="1"/>
</dbReference>
<feature type="domain" description="FtsK" evidence="5">
    <location>
        <begin position="334"/>
        <end position="515"/>
    </location>
</feature>
<keyword evidence="6" id="KW-0131">Cell cycle</keyword>
<keyword evidence="7" id="KW-1185">Reference proteome</keyword>
<protein>
    <submittedName>
        <fullName evidence="6">Cell division protein FtsK</fullName>
    </submittedName>
</protein>
<dbReference type="CDD" id="cd01127">
    <property type="entry name" value="TrwB_TraG_TraD_VirD4"/>
    <property type="match status" value="1"/>
</dbReference>
<sequence>MDPSPLVIPSAPAPPRRTSLPYLAGIVPVGMGVALWLTTGSVQSLWFAALGPLMMLASVADAARTRRHDRRREADRVEAEWRAVEDALARRHAEERAQLESRHPDVAACVAEPPLRGTDPIAADTELTVGRGVRVSAVRTTGGEGDRAEAFRARCAELDDAPVVVRLGGGVCVRGQAPVAAAAARALVAQLCLRFGPAQLALVGEELASSGLTTAAHAVRARRGAFRVGWGTLGAPVAADAVIWTAAPDAEVPSGITTVLDVVEPGAASLRTPEGVTEVAVECLSRPQAELVASATGEPSDTHAELPLSVPLADVIVSEAGDGLAVVVGRDGRGTDIAVDLVEHGPHAIVTGMTGAGKSELLVTWVAAMCAAYGPDRVTFVLADFKGGTAFEPLRALRQVSAVITDLDDEGARRGVSSLRAEMRRREAALAAAGVRDVSEVDLPRLVIVVDEFAALLLEHADLGDVFIDIAARGRALGMHLVLGTQRAGGVIRDALAANCPLRISLRVADPADSRAVIGTDGAALLDGGPEGRGCALVRRPQDAEPQLVRVALTGPGDLRRAATRWSQAAPAVSPWLPPLPRRIDLADLRGADHDGSDDAGGDAVVLGLADDPQRQRQPRELLRPGRERGLAVVGAPGSGRTALVRAVAAQRHDALLFPSDAESAVDLLAAWVRGDTEIPELVLCDDIDALHAELPVEYAQEFAQRWEQSLRLSPSTTWILTAARASGPLGRVLDALPRRALLRAASRVEHLAAGGETSGFVRDRPPGRAVLDGREVQFAWADERPRQSAASSTEIWAPARPVVALVTAGASDAVGALRAARPEWDVRTAGSDVPTTASPCILVADAEGWQRQWALWQQIRAEGEVLVRAERPSDLRQLVGVRDLPPFALLHQGRAWSVVGDRAPRRVVVPGLGSR</sequence>
<dbReference type="Proteomes" id="UP000831467">
    <property type="component" value="Chromosome"/>
</dbReference>
<evidence type="ECO:0000256" key="2">
    <source>
        <dbReference type="ARBA" id="ARBA00022840"/>
    </source>
</evidence>
<dbReference type="PANTHER" id="PTHR22683">
    <property type="entry name" value="SPORULATION PROTEIN RELATED"/>
    <property type="match status" value="1"/>
</dbReference>
<feature type="transmembrane region" description="Helical" evidence="4">
    <location>
        <begin position="45"/>
        <end position="63"/>
    </location>
</feature>
<keyword evidence="1 3" id="KW-0547">Nucleotide-binding</keyword>
<evidence type="ECO:0000256" key="1">
    <source>
        <dbReference type="ARBA" id="ARBA00022741"/>
    </source>
</evidence>
<dbReference type="RefSeq" id="WP_247981554.1">
    <property type="nucleotide sequence ID" value="NZ_CP078076.1"/>
</dbReference>
<evidence type="ECO:0000313" key="7">
    <source>
        <dbReference type="Proteomes" id="UP000831467"/>
    </source>
</evidence>
<keyword evidence="4" id="KW-0812">Transmembrane</keyword>
<feature type="transmembrane region" description="Helical" evidence="4">
    <location>
        <begin position="20"/>
        <end position="39"/>
    </location>
</feature>